<dbReference type="Proteomes" id="UP001314796">
    <property type="component" value="Unassembled WGS sequence"/>
</dbReference>
<dbReference type="InterPro" id="IPR050847">
    <property type="entry name" value="SASP_DNA-binding"/>
</dbReference>
<dbReference type="Pfam" id="PF00269">
    <property type="entry name" value="SASP"/>
    <property type="match status" value="1"/>
</dbReference>
<protein>
    <recommendedName>
        <fullName evidence="7">Small, acid-soluble spore protein, alpha/beta type</fullName>
    </recommendedName>
</protein>
<comment type="caution">
    <text evidence="5">The sequence shown here is derived from an EMBL/GenBank/DDBJ whole genome shotgun (WGS) entry which is preliminary data.</text>
</comment>
<organism evidence="5 6">
    <name type="scientific">Alkaliphilus hydrothermalis</name>
    <dbReference type="NCBI Taxonomy" id="1482730"/>
    <lineage>
        <taxon>Bacteria</taxon>
        <taxon>Bacillati</taxon>
        <taxon>Bacillota</taxon>
        <taxon>Clostridia</taxon>
        <taxon>Peptostreptococcales</taxon>
        <taxon>Natronincolaceae</taxon>
        <taxon>Alkaliphilus</taxon>
    </lineage>
</organism>
<dbReference type="PANTHER" id="PTHR36107:SF1">
    <property type="entry name" value="SMALL, ACID-SOLUBLE SPORE PROTEIN A"/>
    <property type="match status" value="1"/>
</dbReference>
<keyword evidence="3" id="KW-0749">Sporulation</keyword>
<dbReference type="InterPro" id="IPR001448">
    <property type="entry name" value="SASP_alpha/beta-type"/>
</dbReference>
<gene>
    <name evidence="5" type="ORF">JOC73_001799</name>
</gene>
<evidence type="ECO:0000313" key="5">
    <source>
        <dbReference type="EMBL" id="MBM7615237.1"/>
    </source>
</evidence>
<evidence type="ECO:0000256" key="3">
    <source>
        <dbReference type="ARBA" id="ARBA00022969"/>
    </source>
</evidence>
<evidence type="ECO:0000256" key="2">
    <source>
        <dbReference type="ARBA" id="ARBA00005442"/>
    </source>
</evidence>
<dbReference type="EMBL" id="JAFBEE010000010">
    <property type="protein sequence ID" value="MBM7615237.1"/>
    <property type="molecule type" value="Genomic_DNA"/>
</dbReference>
<proteinExistence type="inferred from homology"/>
<evidence type="ECO:0000313" key="6">
    <source>
        <dbReference type="Proteomes" id="UP001314796"/>
    </source>
</evidence>
<name>A0ABS2NQS8_9FIRM</name>
<dbReference type="InterPro" id="IPR038300">
    <property type="entry name" value="SASP_sf_alpha/beta"/>
</dbReference>
<evidence type="ECO:0008006" key="7">
    <source>
        <dbReference type="Google" id="ProtNLM"/>
    </source>
</evidence>
<keyword evidence="6" id="KW-1185">Reference proteome</keyword>
<accession>A0ABS2NQS8</accession>
<dbReference type="PROSITE" id="PS00304">
    <property type="entry name" value="SASP_1"/>
    <property type="match status" value="1"/>
</dbReference>
<evidence type="ECO:0000256" key="4">
    <source>
        <dbReference type="ARBA" id="ARBA00023125"/>
    </source>
</evidence>
<dbReference type="InterPro" id="IPR018126">
    <property type="entry name" value="SASP_alpha/beta-type_CS"/>
</dbReference>
<reference evidence="5 6" key="1">
    <citation type="submission" date="2021-01" db="EMBL/GenBank/DDBJ databases">
        <title>Genomic Encyclopedia of Type Strains, Phase IV (KMG-IV): sequencing the most valuable type-strain genomes for metagenomic binning, comparative biology and taxonomic classification.</title>
        <authorList>
            <person name="Goeker M."/>
        </authorList>
    </citation>
    <scope>NUCLEOTIDE SEQUENCE [LARGE SCALE GENOMIC DNA]</scope>
    <source>
        <strain evidence="5 6">DSM 25890</strain>
    </source>
</reference>
<dbReference type="PANTHER" id="PTHR36107">
    <property type="entry name" value="SMALL, ACID-SOLUBLE SPORE PROTEIN A"/>
    <property type="match status" value="1"/>
</dbReference>
<dbReference type="Gene3D" id="6.10.10.80">
    <property type="entry name" value="Small, acid-soluble spore protein, alpha/beta type-like"/>
    <property type="match status" value="1"/>
</dbReference>
<keyword evidence="4" id="KW-0238">DNA-binding</keyword>
<dbReference type="RefSeq" id="WP_204402198.1">
    <property type="nucleotide sequence ID" value="NZ_JAFBEE010000010.1"/>
</dbReference>
<evidence type="ECO:0000256" key="1">
    <source>
        <dbReference type="ARBA" id="ARBA00003863"/>
    </source>
</evidence>
<sequence length="61" mass="6765">MTTRRKNPVVPEARKALQSFKEEVARELGLENQTNAGYVGGNMVKKMVEEAEKSLTNLGKS</sequence>
<comment type="similarity">
    <text evidence="2">Belongs to the alpha/beta-type SASP family.</text>
</comment>
<comment type="function">
    <text evidence="1">SASP are bound to spore DNA. They are double-stranded DNA-binding proteins that cause DNA to change to an a-like conformation. They protect the DNA backbone from chemical and enzymatic cleavage and are thus involved in dormant spore's high resistance to UV light.</text>
</comment>